<reference evidence="5 6" key="1">
    <citation type="submission" date="2016-11" db="EMBL/GenBank/DDBJ databases">
        <authorList>
            <person name="Varghese N."/>
            <person name="Submissions S."/>
        </authorList>
    </citation>
    <scope>NUCLEOTIDE SEQUENCE [LARGE SCALE GENOMIC DNA]</scope>
    <source>
        <strain evidence="5 6">DSM 29620</strain>
    </source>
</reference>
<evidence type="ECO:0000256" key="4">
    <source>
        <dbReference type="SAM" id="SignalP"/>
    </source>
</evidence>
<feature type="chain" id="PRO_5015064822" evidence="4">
    <location>
        <begin position="22"/>
        <end position="339"/>
    </location>
</feature>
<sequence length="339" mass="36446">MGLGKTLLATAVVLAASGAHAQTVLRFSDYGPNRGARAAALEWFAEELATRTDGAVSIEFHWGGSLLGGRDTLGGIASGVADIGTVVGFFTPKELELYSIGDLPVANSDIQTGMRAIYDLSTQDDRLTAEFDAAGVRYLTNYTTGPVELICRSEITTLDEFQGLKIRASGPYGDTLKRLGAEIVTMSQADVYQALDSGLIDCNQNYYYSMRAYRQYEVAPYVLELNWGQNMSFGIFMNPASFDMLDASQQEILTTLASEFVDYVADAMTAEIDDAKEAMVAGIDGSSITVTPLPEEDRARLLEVSQEAISDWLNRAGDPAAEVLDAYQALLAAGGSEGQ</sequence>
<gene>
    <name evidence="5" type="ORF">SAMN05444142_10824</name>
</gene>
<protein>
    <submittedName>
        <fullName evidence="5">TRAP-type C4-dicarboxylate transport system, substrate-binding protein</fullName>
    </submittedName>
</protein>
<name>A0A1H0L7I2_9RHOB</name>
<comment type="subcellular location">
    <subcellularLocation>
        <location evidence="1">Periplasm</location>
    </subcellularLocation>
</comment>
<evidence type="ECO:0000256" key="1">
    <source>
        <dbReference type="ARBA" id="ARBA00004418"/>
    </source>
</evidence>
<dbReference type="NCBIfam" id="NF037995">
    <property type="entry name" value="TRAP_S1"/>
    <property type="match status" value="1"/>
</dbReference>
<evidence type="ECO:0000256" key="3">
    <source>
        <dbReference type="ARBA" id="ARBA00022764"/>
    </source>
</evidence>
<dbReference type="PANTHER" id="PTHR33376">
    <property type="match status" value="1"/>
</dbReference>
<keyword evidence="3" id="KW-0574">Periplasm</keyword>
<dbReference type="GO" id="GO:0042597">
    <property type="term" value="C:periplasmic space"/>
    <property type="evidence" value="ECO:0007669"/>
    <property type="project" value="UniProtKB-SubCell"/>
</dbReference>
<dbReference type="AlphaFoldDB" id="A0A1H0L7I2"/>
<evidence type="ECO:0000256" key="2">
    <source>
        <dbReference type="ARBA" id="ARBA00022729"/>
    </source>
</evidence>
<dbReference type="RefSeq" id="WP_188129241.1">
    <property type="nucleotide sequence ID" value="NZ_FNIO01000007.1"/>
</dbReference>
<dbReference type="CDD" id="cd13666">
    <property type="entry name" value="PBP2_TRAP_DctP_like_1"/>
    <property type="match status" value="1"/>
</dbReference>
<dbReference type="Pfam" id="PF03480">
    <property type="entry name" value="DctP"/>
    <property type="match status" value="1"/>
</dbReference>
<evidence type="ECO:0000313" key="5">
    <source>
        <dbReference type="EMBL" id="SHK70186.1"/>
    </source>
</evidence>
<feature type="signal peptide" evidence="4">
    <location>
        <begin position="1"/>
        <end position="21"/>
    </location>
</feature>
<dbReference type="EMBL" id="FQZZ01000008">
    <property type="protein sequence ID" value="SHK70186.1"/>
    <property type="molecule type" value="Genomic_DNA"/>
</dbReference>
<evidence type="ECO:0000313" key="6">
    <source>
        <dbReference type="Proteomes" id="UP000324252"/>
    </source>
</evidence>
<keyword evidence="2 4" id="KW-0732">Signal</keyword>
<dbReference type="InterPro" id="IPR018389">
    <property type="entry name" value="DctP_fam"/>
</dbReference>
<dbReference type="InterPro" id="IPR038404">
    <property type="entry name" value="TRAP_DctP_sf"/>
</dbReference>
<accession>A0A1H0L7I2</accession>
<dbReference type="GO" id="GO:0055085">
    <property type="term" value="P:transmembrane transport"/>
    <property type="evidence" value="ECO:0007669"/>
    <property type="project" value="InterPro"/>
</dbReference>
<keyword evidence="6" id="KW-1185">Reference proteome</keyword>
<dbReference type="Gene3D" id="3.40.190.170">
    <property type="entry name" value="Bacterial extracellular solute-binding protein, family 7"/>
    <property type="match status" value="1"/>
</dbReference>
<dbReference type="PANTHER" id="PTHR33376:SF15">
    <property type="entry name" value="BLL6794 PROTEIN"/>
    <property type="match status" value="1"/>
</dbReference>
<dbReference type="Proteomes" id="UP000324252">
    <property type="component" value="Unassembled WGS sequence"/>
</dbReference>
<organism evidence="5 6">
    <name type="scientific">Lutimaribacter pacificus</name>
    <dbReference type="NCBI Taxonomy" id="391948"/>
    <lineage>
        <taxon>Bacteria</taxon>
        <taxon>Pseudomonadati</taxon>
        <taxon>Pseudomonadota</taxon>
        <taxon>Alphaproteobacteria</taxon>
        <taxon>Rhodobacterales</taxon>
        <taxon>Roseobacteraceae</taxon>
        <taxon>Lutimaribacter</taxon>
    </lineage>
</organism>
<proteinExistence type="predicted"/>